<protein>
    <submittedName>
        <fullName evidence="2">Scaffolding protein</fullName>
    </submittedName>
</protein>
<dbReference type="Proteomes" id="UP000029887">
    <property type="component" value="Segment"/>
</dbReference>
<dbReference type="GeneID" id="26795286"/>
<feature type="compositionally biased region" description="Polar residues" evidence="1">
    <location>
        <begin position="1"/>
        <end position="19"/>
    </location>
</feature>
<organism evidence="2 3">
    <name type="scientific">Mycobacterium phage VohminGhazi</name>
    <dbReference type="NCBI Taxonomy" id="1542912"/>
    <lineage>
        <taxon>Viruses</taxon>
        <taxon>Duplodnaviria</taxon>
        <taxon>Heunggongvirae</taxon>
        <taxon>Uroviricota</taxon>
        <taxon>Caudoviricetes</taxon>
        <taxon>Gladiatorvirus</taxon>
        <taxon>Gladiatorvirus ericB</taxon>
    </lineage>
</organism>
<sequence length="176" mass="18879">MSDTPVSTDGTTPEGNPTQAVDKPLEPQGKVFDEAYVKSLRDEAAAARVAKKDAVDAAVNELNLKHQQELAERDTAYTELQNQLGAAWIELEKVYLSLDAKVPNDKVRAFIEILDGTDRDSIAASVQSRLELVGGFDSRTPAPAFDPSQGRGGKPPLPLNGDPILEAIKSAVGIKK</sequence>
<dbReference type="RefSeq" id="YP_009224140.1">
    <property type="nucleotide sequence ID" value="NC_029077.1"/>
</dbReference>
<feature type="region of interest" description="Disordered" evidence="1">
    <location>
        <begin position="1"/>
        <end position="27"/>
    </location>
</feature>
<evidence type="ECO:0000313" key="3">
    <source>
        <dbReference type="Proteomes" id="UP000029887"/>
    </source>
</evidence>
<dbReference type="EMBL" id="KM401838">
    <property type="protein sequence ID" value="AIS73591.1"/>
    <property type="molecule type" value="Genomic_DNA"/>
</dbReference>
<name>A0A097BXB9_9CAUD</name>
<feature type="region of interest" description="Disordered" evidence="1">
    <location>
        <begin position="137"/>
        <end position="160"/>
    </location>
</feature>
<evidence type="ECO:0000313" key="2">
    <source>
        <dbReference type="EMBL" id="AIS73591.1"/>
    </source>
</evidence>
<gene>
    <name evidence="2" type="ORF">PBI_VOHMINGHAZI_18</name>
</gene>
<reference evidence="2 3" key="1">
    <citation type="submission" date="2014-08" db="EMBL/GenBank/DDBJ databases">
        <authorList>
            <person name="Baker A.R."/>
            <person name="Burr A.R."/>
            <person name="Dasin A.T."/>
            <person name="Garcia J.E."/>
            <person name="Guerrero B.J."/>
            <person name="Jones M.I."/>
            <person name="Kim J.T."/>
            <person name="Rockwood T.C."/>
            <person name="Shen A.C.Y."/>
            <person name="Stoddart K.E."/>
            <person name="Truong Q.M."/>
            <person name="Villegas R.L."/>
            <person name="Walker J.M."/>
            <person name="Bhuiyan S."/>
            <person name="Benjamin R.C."/>
            <person name="Hughes L.E."/>
            <person name="Hale R.H."/>
            <person name="Visi D.H."/>
            <person name="Allen M.S."/>
            <person name="Anders K.R."/>
            <person name="Braun M.A."/>
            <person name="Delesalle V.A."/>
            <person name="Ware V.C."/>
            <person name="Bradley K.W."/>
            <person name="Barker L.P."/>
            <person name="Asai D.J."/>
            <person name="Bowman C.A."/>
            <person name="Russell D.A."/>
            <person name="Pope W.H."/>
            <person name="Jacobs-Sera D."/>
            <person name="Hendrix R.W."/>
            <person name="Hatfull G.F."/>
        </authorList>
    </citation>
    <scope>NUCLEOTIDE SEQUENCE [LARGE SCALE GENOMIC DNA]</scope>
</reference>
<dbReference type="OrthoDB" id="15003at10239"/>
<evidence type="ECO:0000256" key="1">
    <source>
        <dbReference type="SAM" id="MobiDB-lite"/>
    </source>
</evidence>
<proteinExistence type="predicted"/>
<accession>A0A097BXB9</accession>
<dbReference type="KEGG" id="vg:26795286"/>